<comment type="caution">
    <text evidence="2">The sequence shown here is derived from an EMBL/GenBank/DDBJ whole genome shotgun (WGS) entry which is preliminary data.</text>
</comment>
<feature type="domain" description="LytR/CpsA/Psr regulator C-terminal" evidence="1">
    <location>
        <begin position="57"/>
        <end position="145"/>
    </location>
</feature>
<name>A0A7Y9E9N8_9ACTN</name>
<dbReference type="InterPro" id="IPR027381">
    <property type="entry name" value="LytR/CpsA/Psr_C"/>
</dbReference>
<evidence type="ECO:0000259" key="1">
    <source>
        <dbReference type="Pfam" id="PF13399"/>
    </source>
</evidence>
<reference evidence="2 3" key="1">
    <citation type="submission" date="2020-07" db="EMBL/GenBank/DDBJ databases">
        <title>Sequencing the genomes of 1000 actinobacteria strains.</title>
        <authorList>
            <person name="Klenk H.-P."/>
        </authorList>
    </citation>
    <scope>NUCLEOTIDE SEQUENCE [LARGE SCALE GENOMIC DNA]</scope>
    <source>
        <strain evidence="2 3">DSM 21350</strain>
    </source>
</reference>
<evidence type="ECO:0000313" key="3">
    <source>
        <dbReference type="Proteomes" id="UP000535511"/>
    </source>
</evidence>
<keyword evidence="3" id="KW-1185">Reference proteome</keyword>
<dbReference type="EMBL" id="JACCBG010000001">
    <property type="protein sequence ID" value="NYD43668.1"/>
    <property type="molecule type" value="Genomic_DNA"/>
</dbReference>
<sequence length="169" mass="17740">MRAGTRTAATMAVLCLLLLGGAVWGWSALTAPFPGKADAPICENTAVKKGAKVFPTQVVVSVYNAGERAGLAGRTMTMLTDRGFREGESGNAPRGGKKVPVVQVWTTHPHNPAVQLVARQLGPRHSVVKHKPLGAGVTVVVGDGFRGLGHKTRFVRARGNAEICSPPVE</sequence>
<evidence type="ECO:0000313" key="2">
    <source>
        <dbReference type="EMBL" id="NYD43668.1"/>
    </source>
</evidence>
<dbReference type="AlphaFoldDB" id="A0A7Y9E9N8"/>
<accession>A0A7Y9E9N8</accession>
<gene>
    <name evidence="2" type="ORF">BJZ21_003751</name>
</gene>
<protein>
    <recommendedName>
        <fullName evidence="1">LytR/CpsA/Psr regulator C-terminal domain-containing protein</fullName>
    </recommendedName>
</protein>
<dbReference type="Gene3D" id="3.30.70.2390">
    <property type="match status" value="1"/>
</dbReference>
<dbReference type="Proteomes" id="UP000535511">
    <property type="component" value="Unassembled WGS sequence"/>
</dbReference>
<organism evidence="2 3">
    <name type="scientific">Nocardioides panaciterrulae</name>
    <dbReference type="NCBI Taxonomy" id="661492"/>
    <lineage>
        <taxon>Bacteria</taxon>
        <taxon>Bacillati</taxon>
        <taxon>Actinomycetota</taxon>
        <taxon>Actinomycetes</taxon>
        <taxon>Propionibacteriales</taxon>
        <taxon>Nocardioidaceae</taxon>
        <taxon>Nocardioides</taxon>
    </lineage>
</organism>
<dbReference type="RefSeq" id="WP_179665163.1">
    <property type="nucleotide sequence ID" value="NZ_JACCBG010000001.1"/>
</dbReference>
<dbReference type="Pfam" id="PF13399">
    <property type="entry name" value="LytR_C"/>
    <property type="match status" value="1"/>
</dbReference>
<proteinExistence type="predicted"/>